<protein>
    <submittedName>
        <fullName evidence="1">Uncharacterized protein</fullName>
    </submittedName>
</protein>
<gene>
    <name evidence="1" type="ORF">N3K66_001677</name>
</gene>
<proteinExistence type="predicted"/>
<organism evidence="1 2">
    <name type="scientific">Trichothecium roseum</name>
    <dbReference type="NCBI Taxonomy" id="47278"/>
    <lineage>
        <taxon>Eukaryota</taxon>
        <taxon>Fungi</taxon>
        <taxon>Dikarya</taxon>
        <taxon>Ascomycota</taxon>
        <taxon>Pezizomycotina</taxon>
        <taxon>Sordariomycetes</taxon>
        <taxon>Hypocreomycetidae</taxon>
        <taxon>Hypocreales</taxon>
        <taxon>Hypocreales incertae sedis</taxon>
        <taxon>Trichothecium</taxon>
    </lineage>
</organism>
<comment type="caution">
    <text evidence="1">The sequence shown here is derived from an EMBL/GenBank/DDBJ whole genome shotgun (WGS) entry which is preliminary data.</text>
</comment>
<dbReference type="Proteomes" id="UP001163324">
    <property type="component" value="Chromosome 2"/>
</dbReference>
<dbReference type="EMBL" id="CM047941">
    <property type="protein sequence ID" value="KAI9902325.1"/>
    <property type="molecule type" value="Genomic_DNA"/>
</dbReference>
<reference evidence="1" key="1">
    <citation type="submission" date="2022-10" db="EMBL/GenBank/DDBJ databases">
        <title>Complete Genome of Trichothecium roseum strain YXFP-22015, a Plant Pathogen Isolated from Citrus.</title>
        <authorList>
            <person name="Wang Y."/>
            <person name="Zhu L."/>
        </authorList>
    </citation>
    <scope>NUCLEOTIDE SEQUENCE</scope>
    <source>
        <strain evidence="1">YXFP-22015</strain>
    </source>
</reference>
<sequence length="555" mass="60674">MDELHFNWQPAPAPHKRGEYPVDFVVDELPTPGYLTPRPSHEVRRVQSSSALSVNQDEPPKDPPKWKAALGEAQYFAGGLVSRPAETVRHFSILRHSHALVWYRGPSTSVSITILSDEPLPANRTIWLQQKGYSGNMGMSLKALVGTNGDWIEVTPETKAAPEHLPEMDERGMQRDLKRFAKKASGRAKKHVPRETHVIRIPAEATDGYFRLVLCAGEGSKKLLCGSPVFRVASTSTDVSVVKGASLSTMPIEIGVKVASTVGEQVVKKYTGVVGAVVSNGATKAASNKAAQKIMPVMKKAATVGTMAYNKSGMNDMVSDSWQRGKQAGRYEPMVMEAAVDVIGDDSGPEAPFPIDFAGKVVRGSGLSANEIGIPTANLREVPDNVKMRMKGVFAAWACIMPSTAMDDISHDWHEAIVTIGPLRYAPPDVVIKNRVRVHLIHDFDGATFFDFHVKVFLMGYLHDAPDKDAEPEELVRQHAADSVAVLASLQRPAWDIDEALRSRGERSLTDKMDGFTGMVRGEMDKLPLHLAGVRSEGSKMRDQAYGKGGLWIPR</sequence>
<keyword evidence="2" id="KW-1185">Reference proteome</keyword>
<name>A0ACC0V929_9HYPO</name>
<evidence type="ECO:0000313" key="2">
    <source>
        <dbReference type="Proteomes" id="UP001163324"/>
    </source>
</evidence>
<accession>A0ACC0V929</accession>
<evidence type="ECO:0000313" key="1">
    <source>
        <dbReference type="EMBL" id="KAI9902325.1"/>
    </source>
</evidence>